<comment type="caution">
    <text evidence="1">The sequence shown here is derived from an EMBL/GenBank/DDBJ whole genome shotgun (WGS) entry which is preliminary data.</text>
</comment>
<dbReference type="Proteomes" id="UP001056120">
    <property type="component" value="Linkage Group LG11"/>
</dbReference>
<evidence type="ECO:0000313" key="1">
    <source>
        <dbReference type="EMBL" id="KAI3798792.1"/>
    </source>
</evidence>
<accession>A0ACB9HVE2</accession>
<proteinExistence type="predicted"/>
<reference evidence="1 2" key="2">
    <citation type="journal article" date="2022" name="Mol. Ecol. Resour.">
        <title>The genomes of chicory, endive, great burdock and yacon provide insights into Asteraceae paleo-polyploidization history and plant inulin production.</title>
        <authorList>
            <person name="Fan W."/>
            <person name="Wang S."/>
            <person name="Wang H."/>
            <person name="Wang A."/>
            <person name="Jiang F."/>
            <person name="Liu H."/>
            <person name="Zhao H."/>
            <person name="Xu D."/>
            <person name="Zhang Y."/>
        </authorList>
    </citation>
    <scope>NUCLEOTIDE SEQUENCE [LARGE SCALE GENOMIC DNA]</scope>
    <source>
        <strain evidence="2">cv. Yunnan</strain>
        <tissue evidence="1">Leaves</tissue>
    </source>
</reference>
<dbReference type="EMBL" id="CM042028">
    <property type="protein sequence ID" value="KAI3798792.1"/>
    <property type="molecule type" value="Genomic_DNA"/>
</dbReference>
<evidence type="ECO:0000313" key="2">
    <source>
        <dbReference type="Proteomes" id="UP001056120"/>
    </source>
</evidence>
<protein>
    <submittedName>
        <fullName evidence="1">Uncharacterized protein</fullName>
    </submittedName>
</protein>
<organism evidence="1 2">
    <name type="scientific">Smallanthus sonchifolius</name>
    <dbReference type="NCBI Taxonomy" id="185202"/>
    <lineage>
        <taxon>Eukaryota</taxon>
        <taxon>Viridiplantae</taxon>
        <taxon>Streptophyta</taxon>
        <taxon>Embryophyta</taxon>
        <taxon>Tracheophyta</taxon>
        <taxon>Spermatophyta</taxon>
        <taxon>Magnoliopsida</taxon>
        <taxon>eudicotyledons</taxon>
        <taxon>Gunneridae</taxon>
        <taxon>Pentapetalae</taxon>
        <taxon>asterids</taxon>
        <taxon>campanulids</taxon>
        <taxon>Asterales</taxon>
        <taxon>Asteraceae</taxon>
        <taxon>Asteroideae</taxon>
        <taxon>Heliantheae alliance</taxon>
        <taxon>Millerieae</taxon>
        <taxon>Smallanthus</taxon>
    </lineage>
</organism>
<name>A0ACB9HVE2_9ASTR</name>
<sequence>MEGQGRVWQTAGGKRRSEKRSNHHYGKKRSWGKSVTSFSVSNLPEGTKAMDLKACFEDYGRVVDSYVAAKKDKAGNSFGFIRFEGVKDKLGMEIQLKDVKLNNARLSVNLAKYDVEGKANREVESRQVNQCRVPPNGQSGGGNGGSWGEWVIRGVAPTGMPFLGIIRVPSQEWNCRCKEDCSDWVPDWIGRPEIPSPLSRSPVAKVSVPGNHPISNEGEAEGSSVLGDGACMGKVQGNDVSGGPKNPYHRSLLSADKGGTARAHNSFPGPNLEDIAHNIIGLKSRKRPRVGLSGEDPFHIYRFINASFPAVPDSSRCSTENVGGGDSNGVAIPYLNTSMEESIRARMPDGSQWPIAMKGILGLVTGQSSYDRRSRRQLSWGKSWE</sequence>
<gene>
    <name evidence="1" type="ORF">L1987_34071</name>
</gene>
<keyword evidence="2" id="KW-1185">Reference proteome</keyword>
<reference evidence="2" key="1">
    <citation type="journal article" date="2022" name="Mol. Ecol. Resour.">
        <title>The genomes of chicory, endive, great burdock and yacon provide insights into Asteraceae palaeo-polyploidization history and plant inulin production.</title>
        <authorList>
            <person name="Fan W."/>
            <person name="Wang S."/>
            <person name="Wang H."/>
            <person name="Wang A."/>
            <person name="Jiang F."/>
            <person name="Liu H."/>
            <person name="Zhao H."/>
            <person name="Xu D."/>
            <person name="Zhang Y."/>
        </authorList>
    </citation>
    <scope>NUCLEOTIDE SEQUENCE [LARGE SCALE GENOMIC DNA]</scope>
    <source>
        <strain evidence="2">cv. Yunnan</strain>
    </source>
</reference>